<keyword evidence="17" id="KW-0540">Nuclease</keyword>
<dbReference type="InterPro" id="IPR015887">
    <property type="entry name" value="DNA_glyclase_Znf_dom_DNA_BS"/>
</dbReference>
<comment type="cofactor">
    <cofactor evidence="1">
        <name>Zn(2+)</name>
        <dbReference type="ChEBI" id="CHEBI:29105"/>
    </cofactor>
</comment>
<evidence type="ECO:0000259" key="16">
    <source>
        <dbReference type="PROSITE" id="PS51066"/>
    </source>
</evidence>
<evidence type="ECO:0000256" key="2">
    <source>
        <dbReference type="ARBA" id="ARBA00009409"/>
    </source>
</evidence>
<dbReference type="EMBL" id="JAMTCO010000005">
    <property type="protein sequence ID" value="MCP2269682.1"/>
    <property type="molecule type" value="Genomic_DNA"/>
</dbReference>
<evidence type="ECO:0000256" key="6">
    <source>
        <dbReference type="ARBA" id="ARBA00022771"/>
    </source>
</evidence>
<dbReference type="InterPro" id="IPR012319">
    <property type="entry name" value="FPG_cat"/>
</dbReference>
<comment type="caution">
    <text evidence="17">The sequence shown here is derived from an EMBL/GenBank/DDBJ whole genome shotgun (WGS) entry which is preliminary data.</text>
</comment>
<keyword evidence="11" id="KW-0456">Lyase</keyword>
<evidence type="ECO:0000256" key="4">
    <source>
        <dbReference type="ARBA" id="ARBA00022723"/>
    </source>
</evidence>
<dbReference type="InterPro" id="IPR000214">
    <property type="entry name" value="Znf_DNA_glyclase/AP_lyase"/>
</dbReference>
<evidence type="ECO:0000256" key="1">
    <source>
        <dbReference type="ARBA" id="ARBA00001947"/>
    </source>
</evidence>
<evidence type="ECO:0000256" key="14">
    <source>
        <dbReference type="ARBA" id="ARBA00044632"/>
    </source>
</evidence>
<dbReference type="Pfam" id="PF06827">
    <property type="entry name" value="zf-FPG_IleRS"/>
    <property type="match status" value="1"/>
</dbReference>
<reference evidence="17 18" key="1">
    <citation type="submission" date="2022-06" db="EMBL/GenBank/DDBJ databases">
        <title>Genomic Encyclopedia of Archaeal and Bacterial Type Strains, Phase II (KMG-II): from individual species to whole genera.</title>
        <authorList>
            <person name="Goeker M."/>
        </authorList>
    </citation>
    <scope>NUCLEOTIDE SEQUENCE [LARGE SCALE GENOMIC DNA]</scope>
    <source>
        <strain evidence="17 18">DSM 44255</strain>
    </source>
</reference>
<comment type="catalytic activity">
    <reaction evidence="14">
        <text>2'-deoxyribonucleotide-(2'-deoxyribose 5'-phosphate)-2'-deoxyribonucleotide-DNA = a 3'-end 2'-deoxyribonucleotide-(2,3-dehydro-2,3-deoxyribose 5'-phosphate)-DNA + a 5'-end 5'-phospho-2'-deoxyribonucleoside-DNA + H(+)</text>
        <dbReference type="Rhea" id="RHEA:66592"/>
        <dbReference type="Rhea" id="RHEA-COMP:13180"/>
        <dbReference type="Rhea" id="RHEA-COMP:16897"/>
        <dbReference type="Rhea" id="RHEA-COMP:17067"/>
        <dbReference type="ChEBI" id="CHEBI:15378"/>
        <dbReference type="ChEBI" id="CHEBI:136412"/>
        <dbReference type="ChEBI" id="CHEBI:157695"/>
        <dbReference type="ChEBI" id="CHEBI:167181"/>
        <dbReference type="EC" id="4.2.99.18"/>
    </reaction>
</comment>
<evidence type="ECO:0000256" key="7">
    <source>
        <dbReference type="ARBA" id="ARBA00022801"/>
    </source>
</evidence>
<keyword evidence="8" id="KW-0862">Zinc</keyword>
<dbReference type="SUPFAM" id="SSF81624">
    <property type="entry name" value="N-terminal domain of MutM-like DNA repair proteins"/>
    <property type="match status" value="1"/>
</dbReference>
<dbReference type="CDD" id="cd08970">
    <property type="entry name" value="AcNei1_N"/>
    <property type="match status" value="1"/>
</dbReference>
<keyword evidence="7" id="KW-0378">Hydrolase</keyword>
<dbReference type="PANTHER" id="PTHR42697:SF3">
    <property type="entry name" value="ENDONUCLEASE 8 1"/>
    <property type="match status" value="1"/>
</dbReference>
<evidence type="ECO:0000256" key="8">
    <source>
        <dbReference type="ARBA" id="ARBA00022833"/>
    </source>
</evidence>
<evidence type="ECO:0000256" key="9">
    <source>
        <dbReference type="ARBA" id="ARBA00023125"/>
    </source>
</evidence>
<dbReference type="PROSITE" id="PS01242">
    <property type="entry name" value="ZF_FPG_1"/>
    <property type="match status" value="1"/>
</dbReference>
<dbReference type="SMART" id="SM01232">
    <property type="entry name" value="H2TH"/>
    <property type="match status" value="1"/>
</dbReference>
<dbReference type="InterPro" id="IPR035937">
    <property type="entry name" value="FPG_N"/>
</dbReference>
<keyword evidence="18" id="KW-1185">Reference proteome</keyword>
<keyword evidence="13" id="KW-0326">Glycosidase</keyword>
<dbReference type="SMART" id="SM00898">
    <property type="entry name" value="Fapy_DNA_glyco"/>
    <property type="match status" value="1"/>
</dbReference>
<evidence type="ECO:0000256" key="13">
    <source>
        <dbReference type="ARBA" id="ARBA00023295"/>
    </source>
</evidence>
<evidence type="ECO:0000256" key="11">
    <source>
        <dbReference type="ARBA" id="ARBA00023239"/>
    </source>
</evidence>
<evidence type="ECO:0000256" key="5">
    <source>
        <dbReference type="ARBA" id="ARBA00022763"/>
    </source>
</evidence>
<dbReference type="InterPro" id="IPR015886">
    <property type="entry name" value="H2TH_FPG"/>
</dbReference>
<evidence type="ECO:0000313" key="18">
    <source>
        <dbReference type="Proteomes" id="UP001205185"/>
    </source>
</evidence>
<dbReference type="EC" id="4.2.99.18" evidence="3"/>
<name>A0ABT1IAL1_9PSEU</name>
<dbReference type="GO" id="GO:0004519">
    <property type="term" value="F:endonuclease activity"/>
    <property type="evidence" value="ECO:0007669"/>
    <property type="project" value="UniProtKB-KW"/>
</dbReference>
<dbReference type="PANTHER" id="PTHR42697">
    <property type="entry name" value="ENDONUCLEASE 8"/>
    <property type="match status" value="1"/>
</dbReference>
<organism evidence="17 18">
    <name type="scientific">Actinokineospora diospyrosa</name>
    <dbReference type="NCBI Taxonomy" id="103728"/>
    <lineage>
        <taxon>Bacteria</taxon>
        <taxon>Bacillati</taxon>
        <taxon>Actinomycetota</taxon>
        <taxon>Actinomycetes</taxon>
        <taxon>Pseudonocardiales</taxon>
        <taxon>Pseudonocardiaceae</taxon>
        <taxon>Actinokineospora</taxon>
    </lineage>
</organism>
<keyword evidence="12" id="KW-0511">Multifunctional enzyme</keyword>
<dbReference type="InterPro" id="IPR010663">
    <property type="entry name" value="Znf_FPG/IleRS"/>
</dbReference>
<keyword evidence="17" id="KW-0255">Endonuclease</keyword>
<dbReference type="Proteomes" id="UP001205185">
    <property type="component" value="Unassembled WGS sequence"/>
</dbReference>
<dbReference type="Gene3D" id="1.10.8.50">
    <property type="match status" value="1"/>
</dbReference>
<keyword evidence="10" id="KW-0234">DNA repair</keyword>
<evidence type="ECO:0000256" key="12">
    <source>
        <dbReference type="ARBA" id="ARBA00023268"/>
    </source>
</evidence>
<dbReference type="Pfam" id="PF06831">
    <property type="entry name" value="H2TH"/>
    <property type="match status" value="1"/>
</dbReference>
<proteinExistence type="inferred from homology"/>
<dbReference type="SUPFAM" id="SSF46946">
    <property type="entry name" value="S13-like H2TH domain"/>
    <property type="match status" value="1"/>
</dbReference>
<keyword evidence="5" id="KW-0227">DNA damage</keyword>
<sequence>MNFRVPEGHTLHRLAGLHHRWYAGSPVRVSSPQGRFAADASVVDGAVLESAEAHGKHLFHVYGPDRVVHVHLGLYGTFTDGDTPVAEPVGQVRMRLVGADRWTDLRGPTRCELLTDGQVDALRARLGPDPLRADADQERVWARISRSRAPVAVLLMDQSVVAGVGNVYRAELLFRHGVHPSVAGRDLDRSTWDAMWPDLVALMRLGVHRGRIDTVRDEHLPEATGRAPRQDRHGGEVYVYRRAGMPCLICGTPVLTEVLAARNNHWCPTCQPG</sequence>
<feature type="domain" description="FPG-type" evidence="16">
    <location>
        <begin position="238"/>
        <end position="272"/>
    </location>
</feature>
<dbReference type="SUPFAM" id="SSF57716">
    <property type="entry name" value="Glucocorticoid receptor-like (DNA-binding domain)"/>
    <property type="match status" value="1"/>
</dbReference>
<evidence type="ECO:0000313" key="17">
    <source>
        <dbReference type="EMBL" id="MCP2269682.1"/>
    </source>
</evidence>
<evidence type="ECO:0000256" key="15">
    <source>
        <dbReference type="PROSITE-ProRule" id="PRU00391"/>
    </source>
</evidence>
<dbReference type="Gene3D" id="3.20.190.10">
    <property type="entry name" value="MutM-like, N-terminal"/>
    <property type="match status" value="1"/>
</dbReference>
<gene>
    <name evidence="17" type="ORF">LV75_002171</name>
</gene>
<protein>
    <recommendedName>
        <fullName evidence="3">DNA-(apurinic or apyrimidinic site) lyase</fullName>
        <ecNumber evidence="3">4.2.99.18</ecNumber>
    </recommendedName>
</protein>
<accession>A0ABT1IAL1</accession>
<dbReference type="PROSITE" id="PS51066">
    <property type="entry name" value="ZF_FPG_2"/>
    <property type="match status" value="1"/>
</dbReference>
<keyword evidence="6 15" id="KW-0863">Zinc-finger</keyword>
<evidence type="ECO:0000256" key="3">
    <source>
        <dbReference type="ARBA" id="ARBA00012720"/>
    </source>
</evidence>
<evidence type="ECO:0000256" key="10">
    <source>
        <dbReference type="ARBA" id="ARBA00023204"/>
    </source>
</evidence>
<comment type="similarity">
    <text evidence="2">Belongs to the FPG family.</text>
</comment>
<dbReference type="InterPro" id="IPR010979">
    <property type="entry name" value="Ribosomal_uS13-like_H2TH"/>
</dbReference>
<keyword evidence="4" id="KW-0479">Metal-binding</keyword>
<keyword evidence="9" id="KW-0238">DNA-binding</keyword>